<dbReference type="Gene3D" id="2.30.30.280">
    <property type="entry name" value="Adenine nucleotide alpha hydrolases-like domains"/>
    <property type="match status" value="1"/>
</dbReference>
<feature type="site" description="Interaction with tRNA" evidence="11">
    <location>
        <position position="344"/>
    </location>
</feature>
<dbReference type="NCBIfam" id="TIGR00420">
    <property type="entry name" value="trmU"/>
    <property type="match status" value="1"/>
</dbReference>
<feature type="binding site" evidence="11">
    <location>
        <begin position="8"/>
        <end position="15"/>
    </location>
    <ligand>
        <name>ATP</name>
        <dbReference type="ChEBI" id="CHEBI:30616"/>
    </ligand>
</feature>
<keyword evidence="5 11" id="KW-0547">Nucleotide-binding</keyword>
<evidence type="ECO:0000256" key="8">
    <source>
        <dbReference type="ARBA" id="ARBA00023157"/>
    </source>
</evidence>
<dbReference type="FunFam" id="3.40.50.620:FF:000115">
    <property type="entry name" value="tRNA-specific 2-thiouridylase MnmA"/>
    <property type="match status" value="1"/>
</dbReference>
<comment type="function">
    <text evidence="10 11">Catalyzes the 2-thiolation of uridine at the wobble position (U34) of tRNA, leading to the formation of s(2)U34.</text>
</comment>
<accession>A0A2M8P439</accession>
<dbReference type="EMBL" id="PGTK01000001">
    <property type="protein sequence ID" value="PJF32314.1"/>
    <property type="molecule type" value="Genomic_DNA"/>
</dbReference>
<dbReference type="InterPro" id="IPR023382">
    <property type="entry name" value="MnmA-like_central_sf"/>
</dbReference>
<evidence type="ECO:0000256" key="9">
    <source>
        <dbReference type="ARBA" id="ARBA00051542"/>
    </source>
</evidence>
<dbReference type="Gene3D" id="3.40.50.620">
    <property type="entry name" value="HUPs"/>
    <property type="match status" value="1"/>
</dbReference>
<organism evidence="14 15">
    <name type="scientific">Candidatus Thermofonsia Clade 1 bacterium</name>
    <dbReference type="NCBI Taxonomy" id="2364210"/>
    <lineage>
        <taxon>Bacteria</taxon>
        <taxon>Bacillati</taxon>
        <taxon>Chloroflexota</taxon>
        <taxon>Candidatus Thermofontia</taxon>
        <taxon>Candidatus Thermofonsia Clade 1</taxon>
    </lineage>
</organism>
<keyword evidence="1 11" id="KW-0963">Cytoplasm</keyword>
<dbReference type="NCBIfam" id="NF001138">
    <property type="entry name" value="PRK00143.1"/>
    <property type="match status" value="1"/>
</dbReference>
<dbReference type="InterPro" id="IPR046884">
    <property type="entry name" value="MnmA-like_central"/>
</dbReference>
<evidence type="ECO:0000256" key="7">
    <source>
        <dbReference type="ARBA" id="ARBA00022884"/>
    </source>
</evidence>
<feature type="region of interest" description="Interaction with tRNA" evidence="11">
    <location>
        <begin position="311"/>
        <end position="312"/>
    </location>
</feature>
<sequence>MTKRVVVAMSGGVDSSVAAALMVQAGYEVIGIMMRLWAEDGEGAHGYNRCCTPDQMTDAGRVARKLGIPFYVLDTQAVFKRQIVQFFVEGYARGVTPNPCLECNRHIRFEWLLNHALSLEADYLATGHYARIRQAPDGTYQLLKGVDESKDQSYVLSVLGQAQLARVLFPIGELHKARVREIAAELGLAVASKGDSQDLCFLADGDYRRFLREHSPALVGVQISREGEIRTRDGRVLGRHTGLPNYTIGQRKGLGIASPEPLYVIALDTANNALIVGTKDELGKAQLTAARVNWISGTPPKTPIQAEVKIRYKAQPVSALITPLPNHRVQIDFETPLRDITPGQGAVFYQGDVCLGGGIIEKPVEPSHSV</sequence>
<dbReference type="CDD" id="cd01998">
    <property type="entry name" value="MnmA_TRMU-like"/>
    <property type="match status" value="1"/>
</dbReference>
<feature type="site" description="Interaction with tRNA" evidence="11">
    <location>
        <position position="128"/>
    </location>
</feature>
<dbReference type="InterPro" id="IPR046885">
    <property type="entry name" value="MnmA-like_C"/>
</dbReference>
<evidence type="ECO:0000259" key="13">
    <source>
        <dbReference type="Pfam" id="PF20259"/>
    </source>
</evidence>
<dbReference type="HAMAP" id="MF_00144">
    <property type="entry name" value="tRNA_thiouridyl_MnmA"/>
    <property type="match status" value="1"/>
</dbReference>
<dbReference type="InterPro" id="IPR004506">
    <property type="entry name" value="MnmA-like"/>
</dbReference>
<evidence type="ECO:0000256" key="4">
    <source>
        <dbReference type="ARBA" id="ARBA00022694"/>
    </source>
</evidence>
<evidence type="ECO:0000256" key="11">
    <source>
        <dbReference type="HAMAP-Rule" id="MF_00144"/>
    </source>
</evidence>
<comment type="caution">
    <text evidence="11">Lacks conserved residue(s) required for the propagation of feature annotation.</text>
</comment>
<dbReference type="InterPro" id="IPR014729">
    <property type="entry name" value="Rossmann-like_a/b/a_fold"/>
</dbReference>
<dbReference type="Pfam" id="PF20258">
    <property type="entry name" value="tRNA_Me_trans_C"/>
    <property type="match status" value="1"/>
</dbReference>
<evidence type="ECO:0000313" key="15">
    <source>
        <dbReference type="Proteomes" id="UP000228921"/>
    </source>
</evidence>
<evidence type="ECO:0000256" key="5">
    <source>
        <dbReference type="ARBA" id="ARBA00022741"/>
    </source>
</evidence>
<keyword evidence="8 11" id="KW-1015">Disulfide bond</keyword>
<evidence type="ECO:0000256" key="3">
    <source>
        <dbReference type="ARBA" id="ARBA00022679"/>
    </source>
</evidence>
<evidence type="ECO:0000256" key="6">
    <source>
        <dbReference type="ARBA" id="ARBA00022840"/>
    </source>
</evidence>
<feature type="disulfide bond" description="Alternate" evidence="11">
    <location>
        <begin position="103"/>
        <end position="200"/>
    </location>
</feature>
<evidence type="ECO:0000256" key="10">
    <source>
        <dbReference type="ARBA" id="ARBA00056575"/>
    </source>
</evidence>
<evidence type="ECO:0000256" key="2">
    <source>
        <dbReference type="ARBA" id="ARBA00022555"/>
    </source>
</evidence>
<dbReference type="FunFam" id="2.40.30.10:FF:000023">
    <property type="entry name" value="tRNA-specific 2-thiouridylase MnmA"/>
    <property type="match status" value="1"/>
</dbReference>
<dbReference type="SUPFAM" id="SSF52402">
    <property type="entry name" value="Adenine nucleotide alpha hydrolases-like"/>
    <property type="match status" value="1"/>
</dbReference>
<dbReference type="GO" id="GO:0000049">
    <property type="term" value="F:tRNA binding"/>
    <property type="evidence" value="ECO:0007669"/>
    <property type="project" value="UniProtKB-KW"/>
</dbReference>
<evidence type="ECO:0000259" key="12">
    <source>
        <dbReference type="Pfam" id="PF20258"/>
    </source>
</evidence>
<feature type="binding site" evidence="11">
    <location>
        <position position="127"/>
    </location>
    <ligand>
        <name>ATP</name>
        <dbReference type="ChEBI" id="CHEBI:30616"/>
    </ligand>
</feature>
<dbReference type="Proteomes" id="UP000228921">
    <property type="component" value="Unassembled WGS sequence"/>
</dbReference>
<dbReference type="PANTHER" id="PTHR11933:SF5">
    <property type="entry name" value="MITOCHONDRIAL TRNA-SPECIFIC 2-THIOURIDYLASE 1"/>
    <property type="match status" value="1"/>
</dbReference>
<keyword evidence="2 11" id="KW-0820">tRNA-binding</keyword>
<dbReference type="FunFam" id="2.30.30.280:FF:000001">
    <property type="entry name" value="tRNA-specific 2-thiouridylase MnmA"/>
    <property type="match status" value="1"/>
</dbReference>
<keyword evidence="3 11" id="KW-0808">Transferase</keyword>
<evidence type="ECO:0000313" key="14">
    <source>
        <dbReference type="EMBL" id="PJF32314.1"/>
    </source>
</evidence>
<comment type="subcellular location">
    <subcellularLocation>
        <location evidence="11">Cytoplasm</location>
    </subcellularLocation>
</comment>
<dbReference type="GO" id="GO:0103016">
    <property type="term" value="F:tRNA-uridine 2-sulfurtransferase activity"/>
    <property type="evidence" value="ECO:0007669"/>
    <property type="project" value="UniProtKB-EC"/>
</dbReference>
<dbReference type="EC" id="2.8.1.13" evidence="11"/>
<comment type="caution">
    <text evidence="14">The sequence shown here is derived from an EMBL/GenBank/DDBJ whole genome shotgun (WGS) entry which is preliminary data.</text>
</comment>
<proteinExistence type="inferred from homology"/>
<dbReference type="GO" id="GO:0002143">
    <property type="term" value="P:tRNA wobble position uridine thiolation"/>
    <property type="evidence" value="ECO:0007669"/>
    <property type="project" value="TreeGrafter"/>
</dbReference>
<dbReference type="Pfam" id="PF03054">
    <property type="entry name" value="tRNA_Me_trans"/>
    <property type="match status" value="1"/>
</dbReference>
<feature type="active site" description="Cysteine persulfide intermediate" evidence="11">
    <location>
        <position position="200"/>
    </location>
</feature>
<dbReference type="GO" id="GO:0005524">
    <property type="term" value="F:ATP binding"/>
    <property type="evidence" value="ECO:0007669"/>
    <property type="project" value="UniProtKB-KW"/>
</dbReference>
<feature type="region of interest" description="Interaction with tRNA" evidence="11">
    <location>
        <begin position="150"/>
        <end position="152"/>
    </location>
</feature>
<keyword evidence="6 11" id="KW-0067">ATP-binding</keyword>
<evidence type="ECO:0000256" key="1">
    <source>
        <dbReference type="ARBA" id="ARBA00022490"/>
    </source>
</evidence>
<feature type="domain" description="tRNA-specific 2-thiouridylase MnmA-like central" evidence="13">
    <location>
        <begin position="224"/>
        <end position="277"/>
    </location>
</feature>
<reference evidence="14 15" key="1">
    <citation type="submission" date="2017-11" db="EMBL/GenBank/DDBJ databases">
        <title>Evolution of Phototrophy in the Chloroflexi Phylum Driven by Horizontal Gene Transfer.</title>
        <authorList>
            <person name="Ward L.M."/>
            <person name="Hemp J."/>
            <person name="Shih P.M."/>
            <person name="Mcglynn S.E."/>
            <person name="Fischer W."/>
        </authorList>
    </citation>
    <scope>NUCLEOTIDE SEQUENCE [LARGE SCALE GENOMIC DNA]</scope>
    <source>
        <strain evidence="14">CP2_2F</strain>
    </source>
</reference>
<dbReference type="Pfam" id="PF20259">
    <property type="entry name" value="tRNA_Me_trans_M"/>
    <property type="match status" value="1"/>
</dbReference>
<feature type="binding site" evidence="11">
    <location>
        <position position="34"/>
    </location>
    <ligand>
        <name>ATP</name>
        <dbReference type="ChEBI" id="CHEBI:30616"/>
    </ligand>
</feature>
<feature type="domain" description="tRNA-specific 2-thiouridylase MnmA-like C-terminal" evidence="12">
    <location>
        <begin position="286"/>
        <end position="360"/>
    </location>
</feature>
<dbReference type="GO" id="GO:0005737">
    <property type="term" value="C:cytoplasm"/>
    <property type="evidence" value="ECO:0007669"/>
    <property type="project" value="UniProtKB-SubCell"/>
</dbReference>
<name>A0A2M8P439_9CHLR</name>
<dbReference type="Gene3D" id="2.40.30.10">
    <property type="entry name" value="Translation factors"/>
    <property type="match status" value="1"/>
</dbReference>
<protein>
    <recommendedName>
        <fullName evidence="11">tRNA-specific 2-thiouridylase MnmA</fullName>
        <ecNumber evidence="11">2.8.1.13</ecNumber>
    </recommendedName>
</protein>
<comment type="similarity">
    <text evidence="11">Belongs to the MnmA/TRMU family.</text>
</comment>
<comment type="catalytic activity">
    <reaction evidence="9 11">
        <text>S-sulfanyl-L-cysteinyl-[protein] + uridine(34) in tRNA + AH2 + ATP = 2-thiouridine(34) in tRNA + L-cysteinyl-[protein] + A + AMP + diphosphate + H(+)</text>
        <dbReference type="Rhea" id="RHEA:47032"/>
        <dbReference type="Rhea" id="RHEA-COMP:10131"/>
        <dbReference type="Rhea" id="RHEA-COMP:11726"/>
        <dbReference type="Rhea" id="RHEA-COMP:11727"/>
        <dbReference type="Rhea" id="RHEA-COMP:11728"/>
        <dbReference type="ChEBI" id="CHEBI:13193"/>
        <dbReference type="ChEBI" id="CHEBI:15378"/>
        <dbReference type="ChEBI" id="CHEBI:17499"/>
        <dbReference type="ChEBI" id="CHEBI:29950"/>
        <dbReference type="ChEBI" id="CHEBI:30616"/>
        <dbReference type="ChEBI" id="CHEBI:33019"/>
        <dbReference type="ChEBI" id="CHEBI:61963"/>
        <dbReference type="ChEBI" id="CHEBI:65315"/>
        <dbReference type="ChEBI" id="CHEBI:87170"/>
        <dbReference type="ChEBI" id="CHEBI:456215"/>
        <dbReference type="EC" id="2.8.1.13"/>
    </reaction>
</comment>
<dbReference type="PANTHER" id="PTHR11933">
    <property type="entry name" value="TRNA 5-METHYLAMINOMETHYL-2-THIOURIDYLATE -METHYLTRANSFERASE"/>
    <property type="match status" value="1"/>
</dbReference>
<dbReference type="AlphaFoldDB" id="A0A2M8P439"/>
<gene>
    <name evidence="11" type="primary">mnmA</name>
    <name evidence="14" type="ORF">CUN51_01410</name>
</gene>
<keyword evidence="7 11" id="KW-0694">RNA-binding</keyword>
<keyword evidence="4 11" id="KW-0819">tRNA processing</keyword>
<feature type="active site" description="Nucleophile" evidence="11">
    <location>
        <position position="103"/>
    </location>
</feature>